<organism evidence="6 7">
    <name type="scientific">Halorubrum vacuolatum</name>
    <name type="common">Natronobacterium vacuolatum</name>
    <dbReference type="NCBI Taxonomy" id="63740"/>
    <lineage>
        <taxon>Archaea</taxon>
        <taxon>Methanobacteriati</taxon>
        <taxon>Methanobacteriota</taxon>
        <taxon>Stenosarchaea group</taxon>
        <taxon>Halobacteria</taxon>
        <taxon>Halobacteriales</taxon>
        <taxon>Haloferacaceae</taxon>
        <taxon>Halorubrum</taxon>
    </lineage>
</organism>
<dbReference type="SFLD" id="SFLDG01129">
    <property type="entry name" value="C1.5:_HAD__Beta-PGM__Phosphata"/>
    <property type="match status" value="1"/>
</dbReference>
<keyword evidence="4 6" id="KW-0378">Hydrolase</keyword>
<evidence type="ECO:0000256" key="1">
    <source>
        <dbReference type="ARBA" id="ARBA00001946"/>
    </source>
</evidence>
<dbReference type="Gene3D" id="1.20.120.710">
    <property type="entry name" value="Haloacid dehalogenase hydrolase-like domain"/>
    <property type="match status" value="1"/>
</dbReference>
<dbReference type="NCBIfam" id="TIGR01549">
    <property type="entry name" value="HAD-SF-IA-v1"/>
    <property type="match status" value="1"/>
</dbReference>
<evidence type="ECO:0000256" key="5">
    <source>
        <dbReference type="ARBA" id="ARBA00022842"/>
    </source>
</evidence>
<evidence type="ECO:0000313" key="7">
    <source>
        <dbReference type="Proteomes" id="UP000198397"/>
    </source>
</evidence>
<dbReference type="PANTHER" id="PTHR46470:SF2">
    <property type="entry name" value="GLYCERALDEHYDE 3-PHOSPHATE PHOSPHATASE"/>
    <property type="match status" value="1"/>
</dbReference>
<dbReference type="Pfam" id="PF00702">
    <property type="entry name" value="Hydrolase"/>
    <property type="match status" value="1"/>
</dbReference>
<protein>
    <submittedName>
        <fullName evidence="6">Putative hydrolase of the HAD superfamily</fullName>
    </submittedName>
</protein>
<dbReference type="SUPFAM" id="SSF56784">
    <property type="entry name" value="HAD-like"/>
    <property type="match status" value="1"/>
</dbReference>
<dbReference type="GO" id="GO:0016791">
    <property type="term" value="F:phosphatase activity"/>
    <property type="evidence" value="ECO:0007669"/>
    <property type="project" value="TreeGrafter"/>
</dbReference>
<dbReference type="InterPro" id="IPR036412">
    <property type="entry name" value="HAD-like_sf"/>
</dbReference>
<dbReference type="SFLD" id="SFLDS00003">
    <property type="entry name" value="Haloacid_Dehalogenase"/>
    <property type="match status" value="1"/>
</dbReference>
<proteinExistence type="inferred from homology"/>
<reference evidence="6 7" key="1">
    <citation type="submission" date="2017-06" db="EMBL/GenBank/DDBJ databases">
        <authorList>
            <person name="Kim H.J."/>
            <person name="Triplett B.A."/>
        </authorList>
    </citation>
    <scope>NUCLEOTIDE SEQUENCE [LARGE SCALE GENOMIC DNA]</scope>
    <source>
        <strain evidence="6 7">DSM 8800</strain>
    </source>
</reference>
<keyword evidence="7" id="KW-1185">Reference proteome</keyword>
<dbReference type="InterPro" id="IPR006439">
    <property type="entry name" value="HAD-SF_hydro_IA"/>
</dbReference>
<keyword evidence="3" id="KW-0479">Metal-binding</keyword>
<dbReference type="AlphaFoldDB" id="A0A238W9V6"/>
<gene>
    <name evidence="6" type="ORF">SAMN06264855_10685</name>
</gene>
<dbReference type="Gene3D" id="3.40.50.1000">
    <property type="entry name" value="HAD superfamily/HAD-like"/>
    <property type="match status" value="1"/>
</dbReference>
<dbReference type="GO" id="GO:0046872">
    <property type="term" value="F:metal ion binding"/>
    <property type="evidence" value="ECO:0007669"/>
    <property type="project" value="UniProtKB-KW"/>
</dbReference>
<dbReference type="RefSeq" id="WP_089384497.1">
    <property type="nucleotide sequence ID" value="NZ_FZNQ01000006.1"/>
</dbReference>
<dbReference type="InterPro" id="IPR051400">
    <property type="entry name" value="HAD-like_hydrolase"/>
</dbReference>
<dbReference type="EMBL" id="FZNQ01000006">
    <property type="protein sequence ID" value="SNR43332.1"/>
    <property type="molecule type" value="Genomic_DNA"/>
</dbReference>
<comment type="similarity">
    <text evidence="2">Belongs to the HAD-like hydrolase superfamily.</text>
</comment>
<dbReference type="PRINTS" id="PR00413">
    <property type="entry name" value="HADHALOGNASE"/>
</dbReference>
<dbReference type="Proteomes" id="UP000198397">
    <property type="component" value="Unassembled WGS sequence"/>
</dbReference>
<name>A0A238W9V6_HALVU</name>
<keyword evidence="5" id="KW-0460">Magnesium</keyword>
<comment type="cofactor">
    <cofactor evidence="1">
        <name>Mg(2+)</name>
        <dbReference type="ChEBI" id="CHEBI:18420"/>
    </cofactor>
</comment>
<evidence type="ECO:0000256" key="2">
    <source>
        <dbReference type="ARBA" id="ARBA00007958"/>
    </source>
</evidence>
<evidence type="ECO:0000256" key="4">
    <source>
        <dbReference type="ARBA" id="ARBA00022801"/>
    </source>
</evidence>
<evidence type="ECO:0000256" key="3">
    <source>
        <dbReference type="ARBA" id="ARBA00022723"/>
    </source>
</evidence>
<dbReference type="InterPro" id="IPR023214">
    <property type="entry name" value="HAD_sf"/>
</dbReference>
<dbReference type="GO" id="GO:0044281">
    <property type="term" value="P:small molecule metabolic process"/>
    <property type="evidence" value="ECO:0007669"/>
    <property type="project" value="UniProtKB-ARBA"/>
</dbReference>
<accession>A0A238W9V6</accession>
<evidence type="ECO:0000313" key="6">
    <source>
        <dbReference type="EMBL" id="SNR43332.1"/>
    </source>
</evidence>
<sequence>MASFDAVLFDLDGTLCRRTQDTQAMYERAFERAGEVPFGDPDALWAALDGPPDHDDIVGYFGAGFARVAAQHGRSDADPLALGRALEEAIDDRAVELLPGAGEAVEHAATNGPIGVVTNGPERGQRTKLDALGIADAFDVLVYAGDLPRSKPHAAPFDRALDAVGVTPERALYVGNKLAYDVAGAQNAGLAAAWLRGDAEAGAYNPEYTIGSLTELPDIIRGDR</sequence>
<dbReference type="OrthoDB" id="27736at2157"/>
<dbReference type="PANTHER" id="PTHR46470">
    <property type="entry name" value="N-ACYLNEURAMINATE-9-PHOSPHATASE"/>
    <property type="match status" value="1"/>
</dbReference>